<proteinExistence type="predicted"/>
<dbReference type="AlphaFoldDB" id="A0A0K2T4P6"/>
<dbReference type="EMBL" id="HACA01003693">
    <property type="protein sequence ID" value="CDW21054.1"/>
    <property type="molecule type" value="Transcribed_RNA"/>
</dbReference>
<accession>A0A0K2T4P6</accession>
<organism evidence="1">
    <name type="scientific">Lepeophtheirus salmonis</name>
    <name type="common">Salmon louse</name>
    <name type="synonym">Caligus salmonis</name>
    <dbReference type="NCBI Taxonomy" id="72036"/>
    <lineage>
        <taxon>Eukaryota</taxon>
        <taxon>Metazoa</taxon>
        <taxon>Ecdysozoa</taxon>
        <taxon>Arthropoda</taxon>
        <taxon>Crustacea</taxon>
        <taxon>Multicrustacea</taxon>
        <taxon>Hexanauplia</taxon>
        <taxon>Copepoda</taxon>
        <taxon>Siphonostomatoida</taxon>
        <taxon>Caligidae</taxon>
        <taxon>Lepeophtheirus</taxon>
    </lineage>
</organism>
<protein>
    <submittedName>
        <fullName evidence="1">Uncharacterized protein</fullName>
    </submittedName>
</protein>
<evidence type="ECO:0000313" key="1">
    <source>
        <dbReference type="EMBL" id="CDW21054.1"/>
    </source>
</evidence>
<sequence>MQPNGVVEANPLLTVWCEAPRFPKPQSPHILWGLTWAAVFNSSRSSLTFLTVPFSLFNISDLLTAYIVVLATPNYLDYTYGNLSITFKCHFLDFNVR</sequence>
<reference evidence="1" key="1">
    <citation type="submission" date="2014-05" db="EMBL/GenBank/DDBJ databases">
        <authorList>
            <person name="Chronopoulou M."/>
        </authorList>
    </citation>
    <scope>NUCLEOTIDE SEQUENCE</scope>
    <source>
        <tissue evidence="1">Whole organism</tissue>
    </source>
</reference>
<name>A0A0K2T4P6_LEPSM</name>